<sequence length="70" mass="7962">MKISEVAKRVDLPISTIRYYEQIGIITDEHVLRDQNNYRVYTSDIIHHLNVVKHCLAVGFTGTSLFSGNA</sequence>
<name>A0ABV2F0C5_9BACL</name>
<dbReference type="SMART" id="SM00422">
    <property type="entry name" value="HTH_MERR"/>
    <property type="match status" value="1"/>
</dbReference>
<dbReference type="InterPro" id="IPR000551">
    <property type="entry name" value="MerR-type_HTH_dom"/>
</dbReference>
<dbReference type="Pfam" id="PF13411">
    <property type="entry name" value="MerR_1"/>
    <property type="match status" value="1"/>
</dbReference>
<dbReference type="PANTHER" id="PTHR30204">
    <property type="entry name" value="REDOX-CYCLING DRUG-SENSING TRANSCRIPTIONAL ACTIVATOR SOXR"/>
    <property type="match status" value="1"/>
</dbReference>
<dbReference type="PANTHER" id="PTHR30204:SF94">
    <property type="entry name" value="HEAVY METAL-DEPENDENT TRANSCRIPTIONAL REGULATOR HI_0293-RELATED"/>
    <property type="match status" value="1"/>
</dbReference>
<evidence type="ECO:0000256" key="2">
    <source>
        <dbReference type="ARBA" id="ARBA00023125"/>
    </source>
</evidence>
<evidence type="ECO:0000256" key="3">
    <source>
        <dbReference type="ARBA" id="ARBA00023163"/>
    </source>
</evidence>
<evidence type="ECO:0000259" key="4">
    <source>
        <dbReference type="PROSITE" id="PS50937"/>
    </source>
</evidence>
<keyword evidence="2 5" id="KW-0238">DNA-binding</keyword>
<dbReference type="EMBL" id="JBEPLV010000002">
    <property type="protein sequence ID" value="MET3545231.1"/>
    <property type="molecule type" value="Genomic_DNA"/>
</dbReference>
<dbReference type="SUPFAM" id="SSF46955">
    <property type="entry name" value="Putative DNA-binding domain"/>
    <property type="match status" value="1"/>
</dbReference>
<dbReference type="Gene3D" id="1.10.1660.10">
    <property type="match status" value="1"/>
</dbReference>
<evidence type="ECO:0000256" key="1">
    <source>
        <dbReference type="ARBA" id="ARBA00023015"/>
    </source>
</evidence>
<gene>
    <name evidence="5" type="ORF">ABID47_001842</name>
</gene>
<dbReference type="PROSITE" id="PS50937">
    <property type="entry name" value="HTH_MERR_2"/>
    <property type="match status" value="1"/>
</dbReference>
<keyword evidence="6" id="KW-1185">Reference proteome</keyword>
<dbReference type="GO" id="GO:0003677">
    <property type="term" value="F:DNA binding"/>
    <property type="evidence" value="ECO:0007669"/>
    <property type="project" value="UniProtKB-KW"/>
</dbReference>
<accession>A0ABV2F0C5</accession>
<comment type="caution">
    <text evidence="5">The sequence shown here is derived from an EMBL/GenBank/DDBJ whole genome shotgun (WGS) entry which is preliminary data.</text>
</comment>
<protein>
    <submittedName>
        <fullName evidence="5">DNA-binding transcriptional MerR regulator</fullName>
    </submittedName>
</protein>
<organism evidence="5 6">
    <name type="scientific">Paenibacillus favisporus</name>
    <dbReference type="NCBI Taxonomy" id="221028"/>
    <lineage>
        <taxon>Bacteria</taxon>
        <taxon>Bacillati</taxon>
        <taxon>Bacillota</taxon>
        <taxon>Bacilli</taxon>
        <taxon>Bacillales</taxon>
        <taxon>Paenibacillaceae</taxon>
        <taxon>Paenibacillus</taxon>
    </lineage>
</organism>
<dbReference type="InterPro" id="IPR009061">
    <property type="entry name" value="DNA-bd_dom_put_sf"/>
</dbReference>
<proteinExistence type="predicted"/>
<dbReference type="InterPro" id="IPR047057">
    <property type="entry name" value="MerR_fam"/>
</dbReference>
<keyword evidence="3" id="KW-0804">Transcription</keyword>
<evidence type="ECO:0000313" key="5">
    <source>
        <dbReference type="EMBL" id="MET3545231.1"/>
    </source>
</evidence>
<dbReference type="Proteomes" id="UP001549098">
    <property type="component" value="Unassembled WGS sequence"/>
</dbReference>
<keyword evidence="1" id="KW-0805">Transcription regulation</keyword>
<feature type="domain" description="HTH merR-type" evidence="4">
    <location>
        <begin position="1"/>
        <end position="60"/>
    </location>
</feature>
<dbReference type="RefSeq" id="WP_354496053.1">
    <property type="nucleotide sequence ID" value="NZ_JBEPLV010000002.1"/>
</dbReference>
<reference evidence="5 6" key="1">
    <citation type="submission" date="2024-06" db="EMBL/GenBank/DDBJ databases">
        <title>Genomic Encyclopedia of Type Strains, Phase IV (KMG-IV): sequencing the most valuable type-strain genomes for metagenomic binning, comparative biology and taxonomic classification.</title>
        <authorList>
            <person name="Goeker M."/>
        </authorList>
    </citation>
    <scope>NUCLEOTIDE SEQUENCE [LARGE SCALE GENOMIC DNA]</scope>
    <source>
        <strain evidence="5 6">DSM 17253</strain>
    </source>
</reference>
<evidence type="ECO:0000313" key="6">
    <source>
        <dbReference type="Proteomes" id="UP001549098"/>
    </source>
</evidence>